<proteinExistence type="predicted"/>
<gene>
    <name evidence="2" type="ORF">E2C01_073002</name>
</gene>
<name>A0A5B7I8P9_PORTR</name>
<organism evidence="2 3">
    <name type="scientific">Portunus trituberculatus</name>
    <name type="common">Swimming crab</name>
    <name type="synonym">Neptunus trituberculatus</name>
    <dbReference type="NCBI Taxonomy" id="210409"/>
    <lineage>
        <taxon>Eukaryota</taxon>
        <taxon>Metazoa</taxon>
        <taxon>Ecdysozoa</taxon>
        <taxon>Arthropoda</taxon>
        <taxon>Crustacea</taxon>
        <taxon>Multicrustacea</taxon>
        <taxon>Malacostraca</taxon>
        <taxon>Eumalacostraca</taxon>
        <taxon>Eucarida</taxon>
        <taxon>Decapoda</taxon>
        <taxon>Pleocyemata</taxon>
        <taxon>Brachyura</taxon>
        <taxon>Eubrachyura</taxon>
        <taxon>Portunoidea</taxon>
        <taxon>Portunidae</taxon>
        <taxon>Portuninae</taxon>
        <taxon>Portunus</taxon>
    </lineage>
</organism>
<sequence length="105" mass="12099">MPFILRSLRNRLRSLLRRCCCPRPSKVLTPARVLQEEGRGIRTLVGLFITLITFLIRSQVVWRGKVGGGKMEEEEKESIDEEGMGGVLGEEEEKKEQRTRKNEEN</sequence>
<dbReference type="Proteomes" id="UP000324222">
    <property type="component" value="Unassembled WGS sequence"/>
</dbReference>
<feature type="compositionally biased region" description="Basic and acidic residues" evidence="1">
    <location>
        <begin position="92"/>
        <end position="105"/>
    </location>
</feature>
<accession>A0A5B7I8P9</accession>
<evidence type="ECO:0000256" key="1">
    <source>
        <dbReference type="SAM" id="MobiDB-lite"/>
    </source>
</evidence>
<comment type="caution">
    <text evidence="2">The sequence shown here is derived from an EMBL/GenBank/DDBJ whole genome shotgun (WGS) entry which is preliminary data.</text>
</comment>
<dbReference type="AlphaFoldDB" id="A0A5B7I8P9"/>
<protein>
    <submittedName>
        <fullName evidence="2">Uncharacterized protein</fullName>
    </submittedName>
</protein>
<reference evidence="2 3" key="1">
    <citation type="submission" date="2019-05" db="EMBL/GenBank/DDBJ databases">
        <title>Another draft genome of Portunus trituberculatus and its Hox gene families provides insights of decapod evolution.</title>
        <authorList>
            <person name="Jeong J.-H."/>
            <person name="Song I."/>
            <person name="Kim S."/>
            <person name="Choi T."/>
            <person name="Kim D."/>
            <person name="Ryu S."/>
            <person name="Kim W."/>
        </authorList>
    </citation>
    <scope>NUCLEOTIDE SEQUENCE [LARGE SCALE GENOMIC DNA]</scope>
    <source>
        <tissue evidence="2">Muscle</tissue>
    </source>
</reference>
<feature type="region of interest" description="Disordered" evidence="1">
    <location>
        <begin position="67"/>
        <end position="105"/>
    </location>
</feature>
<keyword evidence="3" id="KW-1185">Reference proteome</keyword>
<feature type="compositionally biased region" description="Acidic residues" evidence="1">
    <location>
        <begin position="72"/>
        <end position="91"/>
    </location>
</feature>
<evidence type="ECO:0000313" key="2">
    <source>
        <dbReference type="EMBL" id="MPC78515.1"/>
    </source>
</evidence>
<evidence type="ECO:0000313" key="3">
    <source>
        <dbReference type="Proteomes" id="UP000324222"/>
    </source>
</evidence>
<dbReference type="EMBL" id="VSRR010048637">
    <property type="protein sequence ID" value="MPC78515.1"/>
    <property type="molecule type" value="Genomic_DNA"/>
</dbReference>